<name>A0AC35F6L1_9BILA</name>
<accession>A0AC35F6L1</accession>
<protein>
    <submittedName>
        <fullName evidence="2">Uncharacterized protein</fullName>
    </submittedName>
</protein>
<reference evidence="2" key="1">
    <citation type="submission" date="2022-11" db="UniProtKB">
        <authorList>
            <consortium name="WormBaseParasite"/>
        </authorList>
    </citation>
    <scope>IDENTIFICATION</scope>
</reference>
<sequence>MSENAVDDEEQLRQAIELSKQTYNEEQRKRNNSSPEDLMGGDPDEIQRQKNIAEITALYNAPLPGPSYSFISPGPSQQFMPRSNATLPYGFRPNFLTQNPRSNLCTISNSWRKFNRSPKFSCFHQPDKHE</sequence>
<evidence type="ECO:0000313" key="2">
    <source>
        <dbReference type="WBParaSite" id="PS1159_v2.g14323.t1"/>
    </source>
</evidence>
<organism evidence="1 2">
    <name type="scientific">Panagrolaimus sp. PS1159</name>
    <dbReference type="NCBI Taxonomy" id="55785"/>
    <lineage>
        <taxon>Eukaryota</taxon>
        <taxon>Metazoa</taxon>
        <taxon>Ecdysozoa</taxon>
        <taxon>Nematoda</taxon>
        <taxon>Chromadorea</taxon>
        <taxon>Rhabditida</taxon>
        <taxon>Tylenchina</taxon>
        <taxon>Panagrolaimomorpha</taxon>
        <taxon>Panagrolaimoidea</taxon>
        <taxon>Panagrolaimidae</taxon>
        <taxon>Panagrolaimus</taxon>
    </lineage>
</organism>
<dbReference type="WBParaSite" id="PS1159_v2.g14323.t1">
    <property type="protein sequence ID" value="PS1159_v2.g14323.t1"/>
    <property type="gene ID" value="PS1159_v2.g14323"/>
</dbReference>
<proteinExistence type="predicted"/>
<evidence type="ECO:0000313" key="1">
    <source>
        <dbReference type="Proteomes" id="UP000887580"/>
    </source>
</evidence>
<dbReference type="Proteomes" id="UP000887580">
    <property type="component" value="Unplaced"/>
</dbReference>